<dbReference type="InterPro" id="IPR016161">
    <property type="entry name" value="Ald_DH/histidinol_DH"/>
</dbReference>
<dbReference type="Gene3D" id="3.40.605.10">
    <property type="entry name" value="Aldehyde Dehydrogenase, Chain A, domain 1"/>
    <property type="match status" value="1"/>
</dbReference>
<dbReference type="VEuPathDB" id="FungiDB:H257_02935"/>
<organism evidence="5 6">
    <name type="scientific">Aphanomyces astaci</name>
    <name type="common">Crayfish plague agent</name>
    <dbReference type="NCBI Taxonomy" id="112090"/>
    <lineage>
        <taxon>Eukaryota</taxon>
        <taxon>Sar</taxon>
        <taxon>Stramenopiles</taxon>
        <taxon>Oomycota</taxon>
        <taxon>Saprolegniomycetes</taxon>
        <taxon>Saprolegniales</taxon>
        <taxon>Verrucalvaceae</taxon>
        <taxon>Aphanomyces</taxon>
    </lineage>
</organism>
<dbReference type="FunFam" id="3.40.605.10:FF:000019">
    <property type="entry name" value="probable aldehyde dehydrogenase"/>
    <property type="match status" value="1"/>
</dbReference>
<accession>A0A425CU01</accession>
<evidence type="ECO:0000313" key="5">
    <source>
        <dbReference type="EMBL" id="RQM20326.1"/>
    </source>
</evidence>
<dbReference type="InterPro" id="IPR044638">
    <property type="entry name" value="ALDH7A1-like"/>
</dbReference>
<dbReference type="PANTHER" id="PTHR43521:SF7">
    <property type="entry name" value="DELTA-1-PYRROLINE-5-CARBOXYLATE DEHYDROGENASE 12A1, MITOCHONDRIAL"/>
    <property type="match status" value="1"/>
</dbReference>
<evidence type="ECO:0000256" key="1">
    <source>
        <dbReference type="ARBA" id="ARBA00009986"/>
    </source>
</evidence>
<feature type="domain" description="Aldehyde dehydrogenase" evidence="4">
    <location>
        <begin position="120"/>
        <end position="555"/>
    </location>
</feature>
<dbReference type="InterPro" id="IPR016163">
    <property type="entry name" value="Ald_DH_C"/>
</dbReference>
<evidence type="ECO:0000256" key="2">
    <source>
        <dbReference type="ARBA" id="ARBA00023002"/>
    </source>
</evidence>
<comment type="caution">
    <text evidence="5">The sequence shown here is derived from an EMBL/GenBank/DDBJ whole genome shotgun (WGS) entry which is preliminary data.</text>
</comment>
<keyword evidence="2" id="KW-0560">Oxidoreductase</keyword>
<evidence type="ECO:0000256" key="3">
    <source>
        <dbReference type="ARBA" id="ARBA00023027"/>
    </source>
</evidence>
<keyword evidence="6" id="KW-1185">Reference proteome</keyword>
<sequence>MSAPLGVKDREVLLIDLYNENVQYDKHLTQQRRAEHAREVCDYHMLMHDQLELLLIHFLGAASIVHMLSRALFRAAPLTSALRRNASTAYALPSWAKVNPETLLRGCRVVNGEWVSTKKSEGIKDPLTGEVFLQVPLTQKDELKPFIDNLRSTPKHGLHNPFKNVERYLLYGDISHKAAAMLREPHIEHYFIRLIQRVAPKSYIQAKNEVVVTRKFLENFSGDQVRFLARSFGVPGDHLGQMSTGHRWPYGPVALITPFNFPFEIPILQLLGALYMGNRVTLKLDSKVAVVMYEALRMFHACGMPLTDVDFINSDGPVMNELLLKGNPKNTLFTGYIFIYIYIYIFEEYTHMWMDCMTKSYLFWHVLILGPDVSDVDYVAWVSDQDAYACSGQKCSAQSILFYHKNWAKAGIEDKLKTLASRRQLDDLTIGPVLTVTTKRMLDHVDDLLKIPGARLAFGGKELKNHSIPSIYGAIEPTAVFVPLSEAAKPEHFELVTKEIFGPFQVITEYDSDADVETVLGMLERMEAHLTASVVSSDIAFQQHILANTVNGTTYNGIRARTTGAPQNHWFGPAGDPRAGAIGTPEAIKLVWSCHREIINDFGPIGADWTTPKAT</sequence>
<comment type="similarity">
    <text evidence="1">Belongs to the aldehyde dehydrogenase family.</text>
</comment>
<dbReference type="SUPFAM" id="SSF53720">
    <property type="entry name" value="ALDH-like"/>
    <property type="match status" value="1"/>
</dbReference>
<name>A0A425CU01_APHAT</name>
<evidence type="ECO:0000259" key="4">
    <source>
        <dbReference type="Pfam" id="PF00171"/>
    </source>
</evidence>
<dbReference type="InterPro" id="IPR016160">
    <property type="entry name" value="Ald_DH_CS_CYS"/>
</dbReference>
<dbReference type="Gene3D" id="3.40.309.10">
    <property type="entry name" value="Aldehyde Dehydrogenase, Chain A, domain 2"/>
    <property type="match status" value="1"/>
</dbReference>
<dbReference type="FunFam" id="3.40.309.10:FF:000023">
    <property type="entry name" value="Aldehyde dehydrogenase 12"/>
    <property type="match status" value="1"/>
</dbReference>
<gene>
    <name evidence="5" type="ORF">B5M09_003951</name>
</gene>
<dbReference type="InterPro" id="IPR015590">
    <property type="entry name" value="Aldehyde_DH_dom"/>
</dbReference>
<dbReference type="Pfam" id="PF00171">
    <property type="entry name" value="Aldedh"/>
    <property type="match status" value="1"/>
</dbReference>
<dbReference type="InterPro" id="IPR016162">
    <property type="entry name" value="Ald_DH_N"/>
</dbReference>
<reference evidence="5" key="1">
    <citation type="submission" date="2018-07" db="EMBL/GenBank/DDBJ databases">
        <title>Annotation of Aphanomyces astaci genome assembly.</title>
        <authorList>
            <person name="Studholme D.J."/>
        </authorList>
    </citation>
    <scope>NUCLEOTIDE SEQUENCE [LARGE SCALE GENOMIC DNA]</scope>
    <source>
        <strain evidence="5">Pc</strain>
    </source>
</reference>
<dbReference type="EMBL" id="MZMZ02003940">
    <property type="protein sequence ID" value="RQM20326.1"/>
    <property type="molecule type" value="Genomic_DNA"/>
</dbReference>
<evidence type="ECO:0000313" key="6">
    <source>
        <dbReference type="Proteomes" id="UP000284702"/>
    </source>
</evidence>
<dbReference type="Proteomes" id="UP000284702">
    <property type="component" value="Unassembled WGS sequence"/>
</dbReference>
<keyword evidence="3" id="KW-0520">NAD</keyword>
<dbReference type="PROSITE" id="PS00070">
    <property type="entry name" value="ALDEHYDE_DEHYDR_CYS"/>
    <property type="match status" value="1"/>
</dbReference>
<dbReference type="PANTHER" id="PTHR43521">
    <property type="entry name" value="ALPHA-AMINOADIPIC SEMIALDEHYDE DEHYDROGENASE"/>
    <property type="match status" value="1"/>
</dbReference>
<dbReference type="GO" id="GO:0004029">
    <property type="term" value="F:aldehyde dehydrogenase (NAD+) activity"/>
    <property type="evidence" value="ECO:0007669"/>
    <property type="project" value="InterPro"/>
</dbReference>
<proteinExistence type="inferred from homology"/>
<dbReference type="AlphaFoldDB" id="A0A425CU01"/>
<protein>
    <recommendedName>
        <fullName evidence="4">Aldehyde dehydrogenase domain-containing protein</fullName>
    </recommendedName>
</protein>